<dbReference type="PANTHER" id="PTHR47782">
    <property type="entry name" value="ZN(II)2CYS6 TRANSCRIPTION FACTOR (EUROFUNG)-RELATED"/>
    <property type="match status" value="1"/>
</dbReference>
<keyword evidence="7" id="KW-0539">Nucleus</keyword>
<evidence type="ECO:0000256" key="3">
    <source>
        <dbReference type="ARBA" id="ARBA00022833"/>
    </source>
</evidence>
<dbReference type="CDD" id="cd00067">
    <property type="entry name" value="GAL4"/>
    <property type="match status" value="1"/>
</dbReference>
<dbReference type="STRING" id="40296.A0A0A2KUH0"/>
<evidence type="ECO:0000256" key="8">
    <source>
        <dbReference type="SAM" id="MobiDB-lite"/>
    </source>
</evidence>
<evidence type="ECO:0000256" key="6">
    <source>
        <dbReference type="ARBA" id="ARBA00023163"/>
    </source>
</evidence>
<protein>
    <submittedName>
        <fullName evidence="10">Transcription factor, fungi</fullName>
    </submittedName>
</protein>
<dbReference type="EMBL" id="JQGA01000926">
    <property type="protein sequence ID" value="KGO71472.1"/>
    <property type="molecule type" value="Genomic_DNA"/>
</dbReference>
<comment type="subcellular location">
    <subcellularLocation>
        <location evidence="1">Nucleus</location>
    </subcellularLocation>
</comment>
<dbReference type="HOGENOM" id="CLU_016011_0_0_1"/>
<dbReference type="Pfam" id="PF00172">
    <property type="entry name" value="Zn_clus"/>
    <property type="match status" value="1"/>
</dbReference>
<feature type="region of interest" description="Disordered" evidence="8">
    <location>
        <begin position="119"/>
        <end position="161"/>
    </location>
</feature>
<dbReference type="Proteomes" id="UP000030104">
    <property type="component" value="Unassembled WGS sequence"/>
</dbReference>
<reference evidence="10 11" key="1">
    <citation type="journal article" date="2015" name="Mol. Plant Microbe Interact.">
        <title>Genome, transcriptome, and functional analyses of Penicillium expansum provide new insights into secondary metabolism and pathogenicity.</title>
        <authorList>
            <person name="Ballester A.R."/>
            <person name="Marcet-Houben M."/>
            <person name="Levin E."/>
            <person name="Sela N."/>
            <person name="Selma-Lazaro C."/>
            <person name="Carmona L."/>
            <person name="Wisniewski M."/>
            <person name="Droby S."/>
            <person name="Gonzalez-Candelas L."/>
            <person name="Gabaldon T."/>
        </authorList>
    </citation>
    <scope>NUCLEOTIDE SEQUENCE [LARGE SCALE GENOMIC DNA]</scope>
    <source>
        <strain evidence="10 11">PHI-1</strain>
    </source>
</reference>
<dbReference type="InterPro" id="IPR052202">
    <property type="entry name" value="Yeast_MetPath_Reg"/>
</dbReference>
<evidence type="ECO:0000256" key="4">
    <source>
        <dbReference type="ARBA" id="ARBA00023015"/>
    </source>
</evidence>
<evidence type="ECO:0000256" key="2">
    <source>
        <dbReference type="ARBA" id="ARBA00022723"/>
    </source>
</evidence>
<keyword evidence="5" id="KW-0238">DNA-binding</keyword>
<dbReference type="PANTHER" id="PTHR47782:SF12">
    <property type="entry name" value="ZN(II)2CYS6 TRANSCRIPTION FACTOR (EUROFUNG)"/>
    <property type="match status" value="1"/>
</dbReference>
<comment type="caution">
    <text evidence="10">The sequence shown here is derived from an EMBL/GenBank/DDBJ whole genome shotgun (WGS) entry which is preliminary data.</text>
</comment>
<dbReference type="AlphaFoldDB" id="A0A0A2KUH0"/>
<dbReference type="SUPFAM" id="SSF57701">
    <property type="entry name" value="Zn2/Cys6 DNA-binding domain"/>
    <property type="match status" value="1"/>
</dbReference>
<evidence type="ECO:0000256" key="7">
    <source>
        <dbReference type="ARBA" id="ARBA00023242"/>
    </source>
</evidence>
<dbReference type="OMA" id="EFYFAHS"/>
<keyword evidence="6" id="KW-0804">Transcription</keyword>
<accession>A0A0A2KUH0</accession>
<proteinExistence type="predicted"/>
<dbReference type="GO" id="GO:0000981">
    <property type="term" value="F:DNA-binding transcription factor activity, RNA polymerase II-specific"/>
    <property type="evidence" value="ECO:0007669"/>
    <property type="project" value="InterPro"/>
</dbReference>
<feature type="domain" description="Zn(2)-C6 fungal-type" evidence="9">
    <location>
        <begin position="25"/>
        <end position="55"/>
    </location>
</feature>
<dbReference type="PROSITE" id="PS50048">
    <property type="entry name" value="ZN2_CY6_FUNGAL_2"/>
    <property type="match status" value="1"/>
</dbReference>
<dbReference type="GO" id="GO:0043565">
    <property type="term" value="F:sequence-specific DNA binding"/>
    <property type="evidence" value="ECO:0007669"/>
    <property type="project" value="TreeGrafter"/>
</dbReference>
<dbReference type="GO" id="GO:0045944">
    <property type="term" value="P:positive regulation of transcription by RNA polymerase II"/>
    <property type="evidence" value="ECO:0007669"/>
    <property type="project" value="TreeGrafter"/>
</dbReference>
<evidence type="ECO:0000313" key="10">
    <source>
        <dbReference type="EMBL" id="KGO71472.1"/>
    </source>
</evidence>
<keyword evidence="3" id="KW-0862">Zinc</keyword>
<keyword evidence="11" id="KW-1185">Reference proteome</keyword>
<keyword evidence="2" id="KW-0479">Metal-binding</keyword>
<dbReference type="PROSITE" id="PS00463">
    <property type="entry name" value="ZN2_CY6_FUNGAL_1"/>
    <property type="match status" value="1"/>
</dbReference>
<evidence type="ECO:0000256" key="5">
    <source>
        <dbReference type="ARBA" id="ARBA00023125"/>
    </source>
</evidence>
<gene>
    <name evidence="10" type="ORF">PITC_051000</name>
</gene>
<dbReference type="GO" id="GO:0008270">
    <property type="term" value="F:zinc ion binding"/>
    <property type="evidence" value="ECO:0007669"/>
    <property type="project" value="InterPro"/>
</dbReference>
<dbReference type="Gene3D" id="4.10.240.10">
    <property type="entry name" value="Zn(2)-C6 fungal-type DNA-binding domain"/>
    <property type="match status" value="1"/>
</dbReference>
<dbReference type="SMART" id="SM00066">
    <property type="entry name" value="GAL4"/>
    <property type="match status" value="1"/>
</dbReference>
<evidence type="ECO:0000259" key="9">
    <source>
        <dbReference type="PROSITE" id="PS50048"/>
    </source>
</evidence>
<dbReference type="SMART" id="SM00906">
    <property type="entry name" value="Fungal_trans"/>
    <property type="match status" value="1"/>
</dbReference>
<name>A0A0A2KUH0_PENIT</name>
<evidence type="ECO:0000313" key="11">
    <source>
        <dbReference type="Proteomes" id="UP000030104"/>
    </source>
</evidence>
<dbReference type="InterPro" id="IPR036864">
    <property type="entry name" value="Zn2-C6_fun-type_DNA-bd_sf"/>
</dbReference>
<dbReference type="GO" id="GO:0006351">
    <property type="term" value="P:DNA-templated transcription"/>
    <property type="evidence" value="ECO:0007669"/>
    <property type="project" value="InterPro"/>
</dbReference>
<dbReference type="CDD" id="cd12148">
    <property type="entry name" value="fungal_TF_MHR"/>
    <property type="match status" value="1"/>
</dbReference>
<dbReference type="OrthoDB" id="25921at2759"/>
<dbReference type="GO" id="GO:0005634">
    <property type="term" value="C:nucleus"/>
    <property type="evidence" value="ECO:0007669"/>
    <property type="project" value="UniProtKB-SubCell"/>
</dbReference>
<dbReference type="PhylomeDB" id="A0A0A2KUH0"/>
<organism evidence="10 11">
    <name type="scientific">Penicillium italicum</name>
    <name type="common">Blue mold</name>
    <dbReference type="NCBI Taxonomy" id="40296"/>
    <lineage>
        <taxon>Eukaryota</taxon>
        <taxon>Fungi</taxon>
        <taxon>Dikarya</taxon>
        <taxon>Ascomycota</taxon>
        <taxon>Pezizomycotina</taxon>
        <taxon>Eurotiomycetes</taxon>
        <taxon>Eurotiomycetidae</taxon>
        <taxon>Eurotiales</taxon>
        <taxon>Aspergillaceae</taxon>
        <taxon>Penicillium</taxon>
    </lineage>
</organism>
<dbReference type="InterPro" id="IPR007219">
    <property type="entry name" value="XnlR_reg_dom"/>
</dbReference>
<sequence>MASEKGTAPAVSAAPSSAPARARASCSRCHKRKKRCDRTLPSCKNCVSARVRCSFEDDDLQTASYPIVYVQGLEEKLRRLGRALAAQKQNTPQAAEATPVLNHNHLYTDFEMPEMEMVDPECSPQGVDGREVGNESSLADNTPGLIQGPLVTPRTTPRDQTSTFGQQLTALSLEATAERHLGSTTGLSFANLTQMILRRLTPDKADFVFNSHQNSTTRIDLLDLGSPSDPFNDSFFQRLSESISSYSLIFGDLLFTDLAGSGAALDSLSWPSDETHVRRLVDFYFSHSHTLYPILYRCEVMDTIEKIHQNPQNLATQTPLHAFRIWMVLAIGSTAYSSVTLTEESESMLFYNKALQYSEQALGGDEMVGKPAHGFITAERATDESLVYPGSHNAPKADTWFLVGTAARLALGMGLHAASSYRKFPLNVQQRRKRIFFSIYMMDRVVSITLGRPFALHDDDIDVTPFEDADDEFIHSDCISPQSPLQPSLMAVPLHILSLRRIAGKISRQVYGNVKDSNSTLEEREAIIASLHQELLDWRRSMPFPLPDVNDSVPHLSTTWYDFNYYTHLAMIYRPSPLCPVSNLKRIKTLEMAASMSLRQAFSMHQQQRFAYNWLNFLALFTATLSLVYAITAQPDDLSTVLRNTRAIADLDLATQLFETLGLKFLAAKEIQDMTAKISRRYKEVRALKDPEPNMGY</sequence>
<dbReference type="Pfam" id="PF04082">
    <property type="entry name" value="Fungal_trans"/>
    <property type="match status" value="1"/>
</dbReference>
<evidence type="ECO:0000256" key="1">
    <source>
        <dbReference type="ARBA" id="ARBA00004123"/>
    </source>
</evidence>
<keyword evidence="4" id="KW-0805">Transcription regulation</keyword>
<dbReference type="InterPro" id="IPR001138">
    <property type="entry name" value="Zn2Cys6_DnaBD"/>
</dbReference>